<sequence length="1129" mass="128037">MREKRFLKNAGRKFFVNGNETIGFDKTKAECFNYHKRGHFARECKASRNQENSNRENTKRNVHVETPASSTLVSCDGIGGYDWSDQAEEGPTNFSLMAYSSTSSNSEIIDKCKTGLGYNAVPPPYTRNFLPPKLDLFGLEEFNEPIVSEPTVKKPVVETSEAKANTDKPKIVKKNYGPPLIEDWISHSKDKAKPKPKIKKKTIKPSFAKIEFVKSKEQVNIVRSRTVNTARPKVAVNDVQGNVVNADYEEINRGYVAFGGNLKGEKITGRGDEGFFSGYLINSNAFKVFNSRTRIVEENLHVKFNENRPNIARSGPTWLFDIDALTKSMNYKPVVIGNQSNGNAGTKLEGTKACDDVGKARMETVPSKDYILLPFDHGKKVDEVPRQESECKDQEKENNDNNTNNVNGASTIGVSAVGVNLNNELLIDPEMLDLEDISTFNFSSDHEDDDQMADMSNLDTTIQVSPTPTIRIHKDHPINQVIGDLHSTTQTRSMLKNLEEHRKSFFNSNYKKLTLVDLPYGKRSIGTKWVFRNKKDERGIVIRNKARLVAQGYTQEEGIEYDEVFVPVSRIEAIRLFLAYASFKDFVVYQMDVKSAFLYGKIKEEVYDCQSLGFEDLDFLDKVYKVEEALYGLHQAHRAWTKSKMQALQWKLRSLYSRMKMEKTANEEAQLQALVDGKKVLITKSTIRRELQLKDVEGVDCLPNDVIFKQLTLMVYENLSQKLTFYNAFSSPLWKFLIHAIFQCKQKPMKTKRKYIELPQTNVIIENVAIEAVNEKMVDSLEKATTTATSLDADSGGGPMYQDAMRDTIAQTRSENVSKFSNDPLLTGVNTPQSGEYSLKLNELMELCTNLQNMVHDLETTKTTQAPKIESLKRRVKKLEKKQRLRTHKLKRLYTVGLSAMVESSNDNEGLGKEDASKQEKKISDIDADEGTTLVNDQDDDQMFDADKDLQGEKVNVEKEVVTNKEPIVDVAAHVSTAATTVTTDDITLAKALEALKSSKPNIRGIVIRDHEEPNFELAQRLQAEEQEQLTDAEKANIFMEILKKRRNLFAAKRAEEKRNKSPKKAQQRSFMCTYLKNINGSKPKALKNKSFIKIQELFDKAMKRINNFIDFRTKLVEESTKKAQAEIT</sequence>
<evidence type="ECO:0000256" key="1">
    <source>
        <dbReference type="SAM" id="MobiDB-lite"/>
    </source>
</evidence>
<dbReference type="GO" id="GO:0003676">
    <property type="term" value="F:nucleic acid binding"/>
    <property type="evidence" value="ECO:0007669"/>
    <property type="project" value="InterPro"/>
</dbReference>
<evidence type="ECO:0000313" key="3">
    <source>
        <dbReference type="EMBL" id="GEU74868.1"/>
    </source>
</evidence>
<dbReference type="SUPFAM" id="SSF57756">
    <property type="entry name" value="Retrovirus zinc finger-like domains"/>
    <property type="match status" value="1"/>
</dbReference>
<feature type="compositionally biased region" description="Basic and acidic residues" evidence="1">
    <location>
        <begin position="910"/>
        <end position="925"/>
    </location>
</feature>
<name>A0A6L2MLK8_TANCI</name>
<dbReference type="Pfam" id="PF07727">
    <property type="entry name" value="RVT_2"/>
    <property type="match status" value="1"/>
</dbReference>
<dbReference type="InterPro" id="IPR013103">
    <property type="entry name" value="RVT_2"/>
</dbReference>
<dbReference type="AlphaFoldDB" id="A0A6L2MLK8"/>
<dbReference type="GO" id="GO:0008270">
    <property type="term" value="F:zinc ion binding"/>
    <property type="evidence" value="ECO:0007669"/>
    <property type="project" value="InterPro"/>
</dbReference>
<proteinExistence type="predicted"/>
<accession>A0A6L2MLK8</accession>
<dbReference type="EMBL" id="BKCJ010006967">
    <property type="protein sequence ID" value="GEU74868.1"/>
    <property type="molecule type" value="Genomic_DNA"/>
</dbReference>
<comment type="caution">
    <text evidence="3">The sequence shown here is derived from an EMBL/GenBank/DDBJ whole genome shotgun (WGS) entry which is preliminary data.</text>
</comment>
<evidence type="ECO:0000259" key="2">
    <source>
        <dbReference type="Pfam" id="PF07727"/>
    </source>
</evidence>
<gene>
    <name evidence="3" type="ORF">Tci_046846</name>
</gene>
<feature type="domain" description="Reverse transcriptase Ty1/copia-type" evidence="2">
    <location>
        <begin position="511"/>
        <end position="646"/>
    </location>
</feature>
<protein>
    <recommendedName>
        <fullName evidence="2">Reverse transcriptase Ty1/copia-type domain-containing protein</fullName>
    </recommendedName>
</protein>
<dbReference type="InterPro" id="IPR036875">
    <property type="entry name" value="Znf_CCHC_sf"/>
</dbReference>
<reference evidence="3" key="1">
    <citation type="journal article" date="2019" name="Sci. Rep.">
        <title>Draft genome of Tanacetum cinerariifolium, the natural source of mosquito coil.</title>
        <authorList>
            <person name="Yamashiro T."/>
            <person name="Shiraishi A."/>
            <person name="Satake H."/>
            <person name="Nakayama K."/>
        </authorList>
    </citation>
    <scope>NUCLEOTIDE SEQUENCE</scope>
</reference>
<feature type="compositionally biased region" description="Basic and acidic residues" evidence="1">
    <location>
        <begin position="382"/>
        <end position="399"/>
    </location>
</feature>
<feature type="region of interest" description="Disordered" evidence="1">
    <location>
        <begin position="382"/>
        <end position="409"/>
    </location>
</feature>
<organism evidence="3">
    <name type="scientific">Tanacetum cinerariifolium</name>
    <name type="common">Dalmatian daisy</name>
    <name type="synonym">Chrysanthemum cinerariifolium</name>
    <dbReference type="NCBI Taxonomy" id="118510"/>
    <lineage>
        <taxon>Eukaryota</taxon>
        <taxon>Viridiplantae</taxon>
        <taxon>Streptophyta</taxon>
        <taxon>Embryophyta</taxon>
        <taxon>Tracheophyta</taxon>
        <taxon>Spermatophyta</taxon>
        <taxon>Magnoliopsida</taxon>
        <taxon>eudicotyledons</taxon>
        <taxon>Gunneridae</taxon>
        <taxon>Pentapetalae</taxon>
        <taxon>asterids</taxon>
        <taxon>campanulids</taxon>
        <taxon>Asterales</taxon>
        <taxon>Asteraceae</taxon>
        <taxon>Asteroideae</taxon>
        <taxon>Anthemideae</taxon>
        <taxon>Anthemidinae</taxon>
        <taxon>Tanacetum</taxon>
    </lineage>
</organism>
<feature type="region of interest" description="Disordered" evidence="1">
    <location>
        <begin position="904"/>
        <end position="939"/>
    </location>
</feature>